<dbReference type="SUPFAM" id="SSF56672">
    <property type="entry name" value="DNA/RNA polymerases"/>
    <property type="match status" value="1"/>
</dbReference>
<evidence type="ECO:0000313" key="7">
    <source>
        <dbReference type="EMBL" id="AEV94720.1"/>
    </source>
</evidence>
<protein>
    <submittedName>
        <fullName evidence="7">DNA-repair protein (SOS response UmuC-like protein)</fullName>
    </submittedName>
</protein>
<dbReference type="Gene3D" id="1.10.150.20">
    <property type="entry name" value="5' to 3' exonuclease, C-terminal subdomain"/>
    <property type="match status" value="1"/>
</dbReference>
<dbReference type="GO" id="GO:0006260">
    <property type="term" value="P:DNA replication"/>
    <property type="evidence" value="ECO:0007669"/>
    <property type="project" value="UniProtKB-KW"/>
</dbReference>
<dbReference type="InterPro" id="IPR043128">
    <property type="entry name" value="Rev_trsase/Diguanyl_cyclase"/>
</dbReference>
<evidence type="ECO:0000256" key="2">
    <source>
        <dbReference type="ARBA" id="ARBA00022457"/>
    </source>
</evidence>
<dbReference type="InterPro" id="IPR017961">
    <property type="entry name" value="DNA_pol_Y-fam_little_finger"/>
</dbReference>
<dbReference type="eggNOG" id="COG0389">
    <property type="taxonomic scope" value="Bacteria"/>
</dbReference>
<dbReference type="KEGG" id="pce:PECL_416"/>
<keyword evidence="5" id="KW-0808">Transferase</keyword>
<dbReference type="PATRIC" id="fig|701521.8.peg.392"/>
<dbReference type="GO" id="GO:0006281">
    <property type="term" value="P:DNA repair"/>
    <property type="evidence" value="ECO:0007669"/>
    <property type="project" value="InterPro"/>
</dbReference>
<evidence type="ECO:0000259" key="6">
    <source>
        <dbReference type="PROSITE" id="PS50173"/>
    </source>
</evidence>
<proteinExistence type="inferred from homology"/>
<dbReference type="GO" id="GO:0003887">
    <property type="term" value="F:DNA-directed DNA polymerase activity"/>
    <property type="evidence" value="ECO:0007669"/>
    <property type="project" value="UniProtKB-KW"/>
</dbReference>
<dbReference type="Gene3D" id="3.30.70.270">
    <property type="match status" value="1"/>
</dbReference>
<dbReference type="GO" id="GO:0009432">
    <property type="term" value="P:SOS response"/>
    <property type="evidence" value="ECO:0007669"/>
    <property type="project" value="TreeGrafter"/>
</dbReference>
<dbReference type="InterPro" id="IPR036775">
    <property type="entry name" value="DNA_pol_Y-fam_lit_finger_sf"/>
</dbReference>
<dbReference type="CDD" id="cd01700">
    <property type="entry name" value="PolY_Pol_V_umuC"/>
    <property type="match status" value="1"/>
</dbReference>
<gene>
    <name evidence="7" type="ordered locus">PECL_416</name>
</gene>
<dbReference type="PROSITE" id="PS50173">
    <property type="entry name" value="UMUC"/>
    <property type="match status" value="1"/>
</dbReference>
<dbReference type="GO" id="GO:0042276">
    <property type="term" value="P:error-prone translesion synthesis"/>
    <property type="evidence" value="ECO:0007669"/>
    <property type="project" value="TreeGrafter"/>
</dbReference>
<dbReference type="InterPro" id="IPR001126">
    <property type="entry name" value="UmuC"/>
</dbReference>
<dbReference type="GO" id="GO:0005829">
    <property type="term" value="C:cytosol"/>
    <property type="evidence" value="ECO:0007669"/>
    <property type="project" value="TreeGrafter"/>
</dbReference>
<feature type="domain" description="UmuC" evidence="6">
    <location>
        <begin position="14"/>
        <end position="205"/>
    </location>
</feature>
<keyword evidence="3" id="KW-0548">Nucleotidyltransferase</keyword>
<dbReference type="Gene3D" id="3.30.1490.100">
    <property type="entry name" value="DNA polymerase, Y-family, little finger domain"/>
    <property type="match status" value="1"/>
</dbReference>
<dbReference type="Proteomes" id="UP000005444">
    <property type="component" value="Chromosome"/>
</dbReference>
<evidence type="ECO:0000256" key="3">
    <source>
        <dbReference type="ARBA" id="ARBA00022695"/>
    </source>
</evidence>
<reference evidence="7 8" key="1">
    <citation type="journal article" date="2012" name="J. Bacteriol.">
        <title>Complete Genome Sequence of the Beer Spoilage Organism Pediococcus claussenii ATCC BAA-344T.</title>
        <authorList>
            <person name="Pittet V."/>
            <person name="Abegunde T."/>
            <person name="Marfleet T."/>
            <person name="Haakensen M."/>
            <person name="Morrow K."/>
            <person name="Jayaprakash T."/>
            <person name="Schroeder K."/>
            <person name="Trost B."/>
            <person name="Byrns S."/>
            <person name="Bergsveinson J."/>
            <person name="Kusalik A."/>
            <person name="Ziola B."/>
        </authorList>
    </citation>
    <scope>NUCLEOTIDE SEQUENCE [LARGE SCALE GENOMIC DNA]</scope>
    <source>
        <strain evidence="7 8">ATCC BAA-344</strain>
    </source>
</reference>
<dbReference type="Pfam" id="PF00817">
    <property type="entry name" value="IMS"/>
    <property type="match status" value="1"/>
</dbReference>
<dbReference type="AlphaFoldDB" id="G8PB91"/>
<keyword evidence="4" id="KW-0235">DNA replication</keyword>
<dbReference type="STRING" id="701521.PECL_416"/>
<keyword evidence="8" id="KW-1185">Reference proteome</keyword>
<dbReference type="GO" id="GO:0003684">
    <property type="term" value="F:damaged DNA binding"/>
    <property type="evidence" value="ECO:0007669"/>
    <property type="project" value="InterPro"/>
</dbReference>
<name>G8PB91_PEDCP</name>
<keyword evidence="5" id="KW-0239">DNA-directed DNA polymerase</keyword>
<dbReference type="EMBL" id="CP003137">
    <property type="protein sequence ID" value="AEV94720.1"/>
    <property type="molecule type" value="Genomic_DNA"/>
</dbReference>
<evidence type="ECO:0000256" key="4">
    <source>
        <dbReference type="ARBA" id="ARBA00022705"/>
    </source>
</evidence>
<evidence type="ECO:0000256" key="1">
    <source>
        <dbReference type="ARBA" id="ARBA00010945"/>
    </source>
</evidence>
<dbReference type="Pfam" id="PF11799">
    <property type="entry name" value="IMS_C"/>
    <property type="match status" value="1"/>
</dbReference>
<dbReference type="InterPro" id="IPR024728">
    <property type="entry name" value="PolY_HhH_motif"/>
</dbReference>
<keyword evidence="2" id="KW-0515">Mutator protein</keyword>
<accession>G8PB91</accession>
<dbReference type="RefSeq" id="WP_014214918.1">
    <property type="nucleotide sequence ID" value="NC_016605.1"/>
</dbReference>
<dbReference type="InterPro" id="IPR050116">
    <property type="entry name" value="DNA_polymerase-Y"/>
</dbReference>
<evidence type="ECO:0000313" key="8">
    <source>
        <dbReference type="Proteomes" id="UP000005444"/>
    </source>
</evidence>
<comment type="similarity">
    <text evidence="1">Belongs to the DNA polymerase type-Y family.</text>
</comment>
<dbReference type="InterPro" id="IPR043502">
    <property type="entry name" value="DNA/RNA_pol_sf"/>
</dbReference>
<dbReference type="Pfam" id="PF11798">
    <property type="entry name" value="IMS_HHH"/>
    <property type="match status" value="1"/>
</dbReference>
<dbReference type="PANTHER" id="PTHR11076">
    <property type="entry name" value="DNA REPAIR POLYMERASE UMUC / TRANSFERASE FAMILY MEMBER"/>
    <property type="match status" value="1"/>
</dbReference>
<dbReference type="PANTHER" id="PTHR11076:SF35">
    <property type="entry name" value="DNA REPAIR PROTEIN HOMOLOG YOBH"/>
    <property type="match status" value="1"/>
</dbReference>
<sequence length="434" mass="49447">MLEYNYSNEPHGLVFMIDSKSFYASVESVDRGLNPLKSVLVVMSLADNTNGGLVLAASPEAKKQYGVSNVMRTRDVPRTDKIIVAEPRMNYYIEKNVAINNIFKEYSAEEDVHPYSIDESLLDMEKSWRLFGNTPIEVAQRIQKEVRDQLGIYLTVGIGDNPAMAKLALDLGAKKSPQLLSRWHYEDIPQKLWPITDLSSVWSIGKRTEKHLKRMGINSMYDLAHTNPYAIREELGVIGSQLFALSWGIDRSVIRQHFTPRSKSYGNSQVLPRDYRTDAELRVVIRELTEQVAARIRKHKQLTKCISLSVGFSYHEHDLGHHGFSKQMKIDATNQTTRLVLYTEQLFENNWNGEEVRNIAVYCTHLQDDNAEQLDLFQQMEISIKQRKLDATMDQLRKRFGIKKLVKLSSLTEGGTAIQRAGLVGGHRGGNAYE</sequence>
<dbReference type="Gene3D" id="3.40.1170.60">
    <property type="match status" value="1"/>
</dbReference>
<organism evidence="7 8">
    <name type="scientific">Pediococcus claussenii (strain ATCC BAA-344 / DSM 14800 / JCM 18046 / KCTC 3811 / LMG 21948 / P06)</name>
    <dbReference type="NCBI Taxonomy" id="701521"/>
    <lineage>
        <taxon>Bacteria</taxon>
        <taxon>Bacillati</taxon>
        <taxon>Bacillota</taxon>
        <taxon>Bacilli</taxon>
        <taxon>Lactobacillales</taxon>
        <taxon>Lactobacillaceae</taxon>
        <taxon>Pediococcus</taxon>
    </lineage>
</organism>
<evidence type="ECO:0000256" key="5">
    <source>
        <dbReference type="ARBA" id="ARBA00022932"/>
    </source>
</evidence>
<dbReference type="SUPFAM" id="SSF100879">
    <property type="entry name" value="Lesion bypass DNA polymerase (Y-family), little finger domain"/>
    <property type="match status" value="1"/>
</dbReference>
<dbReference type="HOGENOM" id="CLU_012348_5_0_9"/>